<dbReference type="InterPro" id="IPR036249">
    <property type="entry name" value="Thioredoxin-like_sf"/>
</dbReference>
<evidence type="ECO:0000313" key="2">
    <source>
        <dbReference type="EMBL" id="VEU80284.1"/>
    </source>
</evidence>
<feature type="domain" description="DSBA-like thioredoxin" evidence="1">
    <location>
        <begin position="3"/>
        <end position="204"/>
    </location>
</feature>
<dbReference type="SUPFAM" id="SSF52833">
    <property type="entry name" value="Thioredoxin-like"/>
    <property type="match status" value="1"/>
</dbReference>
<name>A0A449BCV8_HAPAX</name>
<keyword evidence="3" id="KW-1185">Reference proteome</keyword>
<dbReference type="InterPro" id="IPR001853">
    <property type="entry name" value="DSBA-like_thioredoxin_dom"/>
</dbReference>
<evidence type="ECO:0000259" key="1">
    <source>
        <dbReference type="Pfam" id="PF01323"/>
    </source>
</evidence>
<protein>
    <submittedName>
        <fullName evidence="2">Protein-disulfide isomerase</fullName>
    </submittedName>
</protein>
<reference evidence="2 3" key="1">
    <citation type="submission" date="2019-01" db="EMBL/GenBank/DDBJ databases">
        <authorList>
            <consortium name="Pathogen Informatics"/>
        </authorList>
    </citation>
    <scope>NUCLEOTIDE SEQUENCE [LARGE SCALE GENOMIC DNA]</scope>
    <source>
        <strain evidence="2 3">NCTC10138</strain>
    </source>
</reference>
<dbReference type="CDD" id="cd03024">
    <property type="entry name" value="DsbA_FrnE"/>
    <property type="match status" value="1"/>
</dbReference>
<dbReference type="GO" id="GO:0016853">
    <property type="term" value="F:isomerase activity"/>
    <property type="evidence" value="ECO:0007669"/>
    <property type="project" value="UniProtKB-KW"/>
</dbReference>
<gene>
    <name evidence="2" type="ORF">NCTC10138_00653</name>
</gene>
<dbReference type="AlphaFoldDB" id="A0A449BCV8"/>
<evidence type="ECO:0000313" key="3">
    <source>
        <dbReference type="Proteomes" id="UP000289841"/>
    </source>
</evidence>
<dbReference type="RefSeq" id="WP_026390779.1">
    <property type="nucleotide sequence ID" value="NZ_LR215048.1"/>
</dbReference>
<dbReference type="PANTHER" id="PTHR13887:SF41">
    <property type="entry name" value="THIOREDOXIN SUPERFAMILY PROTEIN"/>
    <property type="match status" value="1"/>
</dbReference>
<proteinExistence type="predicted"/>
<dbReference type="Proteomes" id="UP000289841">
    <property type="component" value="Chromosome"/>
</dbReference>
<dbReference type="EMBL" id="LR215048">
    <property type="protein sequence ID" value="VEU80284.1"/>
    <property type="molecule type" value="Genomic_DNA"/>
</dbReference>
<accession>A0A449BCV8</accession>
<organism evidence="2 3">
    <name type="scientific">Haploplasma axanthum</name>
    <name type="common">Acholeplasma axanthum</name>
    <dbReference type="NCBI Taxonomy" id="29552"/>
    <lineage>
        <taxon>Bacteria</taxon>
        <taxon>Bacillati</taxon>
        <taxon>Mycoplasmatota</taxon>
        <taxon>Mollicutes</taxon>
        <taxon>Acholeplasmatales</taxon>
        <taxon>Acholeplasmataceae</taxon>
        <taxon>Haploplasma</taxon>
    </lineage>
</organism>
<sequence>MKIEIWSDFVCPFCYIGKRKLEKALDKFPHKDKVKIEFRSYELNPDAPKVPDGMGYEAFAKLKNMKINEAKEFMDSVAKTAKNYDLDYHMDKIVLVSTKDAHRLAKWAKRFKKDKELTEALMHAYFTKGVNIADFNELTKIVEKLGLNKKDALEVLNSNRFEKEVLADIEEANTLGIRGVPFFVFDRNYAVSGAQPDQMFEQALEKSYEESYKFKDLNVSNTEVCDTDECN</sequence>
<dbReference type="Gene3D" id="3.40.30.10">
    <property type="entry name" value="Glutaredoxin"/>
    <property type="match status" value="1"/>
</dbReference>
<dbReference type="GO" id="GO:0016491">
    <property type="term" value="F:oxidoreductase activity"/>
    <property type="evidence" value="ECO:0007669"/>
    <property type="project" value="InterPro"/>
</dbReference>
<dbReference type="STRING" id="1278311.GCA_000428705_01331"/>
<dbReference type="Pfam" id="PF01323">
    <property type="entry name" value="DSBA"/>
    <property type="match status" value="1"/>
</dbReference>
<dbReference type="PANTHER" id="PTHR13887">
    <property type="entry name" value="GLUTATHIONE S-TRANSFERASE KAPPA"/>
    <property type="match status" value="1"/>
</dbReference>
<dbReference type="KEGG" id="aaxa:NCTC10138_00653"/>
<keyword evidence="2" id="KW-0413">Isomerase</keyword>